<dbReference type="Gene3D" id="3.55.40.20">
    <property type="entry name" value="Iron/manganese superoxide dismutase, C-terminal domain"/>
    <property type="match status" value="1"/>
</dbReference>
<dbReference type="InterPro" id="IPR019831">
    <property type="entry name" value="Mn/Fe_SOD_N"/>
</dbReference>
<comment type="similarity">
    <text evidence="2">Belongs to the iron/manganese superoxide dismutase family.</text>
</comment>
<dbReference type="GO" id="GO:0004784">
    <property type="term" value="F:superoxide dismutase activity"/>
    <property type="evidence" value="ECO:0007669"/>
    <property type="project" value="UniProtKB-EC"/>
</dbReference>
<name>A0A7S0VK88_9CHLO</name>
<evidence type="ECO:0000256" key="5">
    <source>
        <dbReference type="ARBA" id="ARBA00023002"/>
    </source>
</evidence>
<evidence type="ECO:0000256" key="1">
    <source>
        <dbReference type="ARBA" id="ARBA00001962"/>
    </source>
</evidence>
<dbReference type="EMBL" id="HBFM01030638">
    <property type="protein sequence ID" value="CAD8789129.1"/>
    <property type="molecule type" value="Transcribed_RNA"/>
</dbReference>
<dbReference type="PANTHER" id="PTHR42769">
    <property type="entry name" value="SUPEROXIDE DISMUTASE"/>
    <property type="match status" value="1"/>
</dbReference>
<dbReference type="InterPro" id="IPR036324">
    <property type="entry name" value="Mn/Fe_SOD_N_sf"/>
</dbReference>
<keyword evidence="4" id="KW-0479">Metal-binding</keyword>
<dbReference type="PANTHER" id="PTHR42769:SF3">
    <property type="entry name" value="SUPEROXIDE DISMUTASE [FE] 2, CHLOROPLASTIC"/>
    <property type="match status" value="1"/>
</dbReference>
<evidence type="ECO:0000259" key="7">
    <source>
        <dbReference type="Pfam" id="PF00081"/>
    </source>
</evidence>
<evidence type="ECO:0000256" key="2">
    <source>
        <dbReference type="ARBA" id="ARBA00008714"/>
    </source>
</evidence>
<dbReference type="Pfam" id="PF02777">
    <property type="entry name" value="Sod_Fe_C"/>
    <property type="match status" value="1"/>
</dbReference>
<dbReference type="InterPro" id="IPR001189">
    <property type="entry name" value="Mn/Fe_SOD"/>
</dbReference>
<organism evidence="9">
    <name type="scientific">Polytomella parva</name>
    <dbReference type="NCBI Taxonomy" id="51329"/>
    <lineage>
        <taxon>Eukaryota</taxon>
        <taxon>Viridiplantae</taxon>
        <taxon>Chlorophyta</taxon>
        <taxon>core chlorophytes</taxon>
        <taxon>Chlorophyceae</taxon>
        <taxon>CS clade</taxon>
        <taxon>Chlamydomonadales</taxon>
        <taxon>Chlamydomonadaceae</taxon>
        <taxon>Polytomella</taxon>
    </lineage>
</organism>
<sequence length="281" mass="30157">MMKLNLGMLYKASRALTISSVKGLATQASTASCSGWACGSSGRISSSIPCIAGSFAIAAGIVLMGPDAHAEAAPFSLDPLPFAMDALEPHMSANTLSFHYGKHHKTYVDNLNNQISSNPSLQGKSLEEVINATWNNGKPLPAFNNAAQVWNHTFFWNCLTANGGGAPSGALAEAIESSFGGFEKFKEVFKADGLGQFGSGWVWLCSDSQGKLKVIRTANAITPIVTGWSPLIVADVWEHAYYLDFQNRRADFLSTFMEKLVDWPAAEKRFAEATNPAASKL</sequence>
<reference evidence="9" key="1">
    <citation type="submission" date="2021-01" db="EMBL/GenBank/DDBJ databases">
        <authorList>
            <person name="Corre E."/>
            <person name="Pelletier E."/>
            <person name="Niang G."/>
            <person name="Scheremetjew M."/>
            <person name="Finn R."/>
            <person name="Kale V."/>
            <person name="Holt S."/>
            <person name="Cochrane G."/>
            <person name="Meng A."/>
            <person name="Brown T."/>
            <person name="Cohen L."/>
        </authorList>
    </citation>
    <scope>NUCLEOTIDE SEQUENCE</scope>
    <source>
        <strain evidence="9">SAG 63-3</strain>
    </source>
</reference>
<dbReference type="InterPro" id="IPR019832">
    <property type="entry name" value="Mn/Fe_SOD_C"/>
</dbReference>
<comment type="cofactor">
    <cofactor evidence="1">
        <name>Fe cation</name>
        <dbReference type="ChEBI" id="CHEBI:24875"/>
    </cofactor>
</comment>
<proteinExistence type="inferred from homology"/>
<evidence type="ECO:0000256" key="4">
    <source>
        <dbReference type="ARBA" id="ARBA00022723"/>
    </source>
</evidence>
<dbReference type="PRINTS" id="PR01703">
    <property type="entry name" value="MNSODISMTASE"/>
</dbReference>
<dbReference type="FunFam" id="1.10.287.990:FF:000002">
    <property type="entry name" value="Superoxide dismutase"/>
    <property type="match status" value="1"/>
</dbReference>
<dbReference type="GO" id="GO:0046872">
    <property type="term" value="F:metal ion binding"/>
    <property type="evidence" value="ECO:0007669"/>
    <property type="project" value="UniProtKB-KW"/>
</dbReference>
<evidence type="ECO:0000313" key="9">
    <source>
        <dbReference type="EMBL" id="CAD8789129.1"/>
    </source>
</evidence>
<protein>
    <recommendedName>
        <fullName evidence="3">superoxide dismutase</fullName>
        <ecNumber evidence="3">1.15.1.1</ecNumber>
    </recommendedName>
</protein>
<dbReference type="GO" id="GO:0042644">
    <property type="term" value="C:chloroplast nucleoid"/>
    <property type="evidence" value="ECO:0007669"/>
    <property type="project" value="TreeGrafter"/>
</dbReference>
<dbReference type="SUPFAM" id="SSF46609">
    <property type="entry name" value="Fe,Mn superoxide dismutase (SOD), N-terminal domain"/>
    <property type="match status" value="1"/>
</dbReference>
<dbReference type="EC" id="1.15.1.1" evidence="3"/>
<keyword evidence="6" id="KW-0408">Iron</keyword>
<dbReference type="AlphaFoldDB" id="A0A7S0VK88"/>
<accession>A0A7S0VK88</accession>
<keyword evidence="5" id="KW-0560">Oxidoreductase</keyword>
<evidence type="ECO:0000256" key="6">
    <source>
        <dbReference type="ARBA" id="ARBA00023004"/>
    </source>
</evidence>
<gene>
    <name evidence="9" type="ORF">PPAR00522_LOCUS19972</name>
</gene>
<dbReference type="InterPro" id="IPR036314">
    <property type="entry name" value="SOD_C_sf"/>
</dbReference>
<evidence type="ECO:0000256" key="3">
    <source>
        <dbReference type="ARBA" id="ARBA00012682"/>
    </source>
</evidence>
<dbReference type="InterPro" id="IPR019833">
    <property type="entry name" value="Mn/Fe_SOD_BS"/>
</dbReference>
<evidence type="ECO:0000259" key="8">
    <source>
        <dbReference type="Pfam" id="PF02777"/>
    </source>
</evidence>
<dbReference type="PROSITE" id="PS51257">
    <property type="entry name" value="PROKAR_LIPOPROTEIN"/>
    <property type="match status" value="1"/>
</dbReference>
<dbReference type="Pfam" id="PF00081">
    <property type="entry name" value="Sod_Fe_N"/>
    <property type="match status" value="1"/>
</dbReference>
<dbReference type="Gene3D" id="1.10.287.990">
    <property type="entry name" value="Fe,Mn superoxide dismutase (SOD) domain"/>
    <property type="match status" value="1"/>
</dbReference>
<feature type="domain" description="Manganese/iron superoxide dismutase C-terminal" evidence="8">
    <location>
        <begin position="167"/>
        <end position="269"/>
    </location>
</feature>
<dbReference type="SUPFAM" id="SSF54719">
    <property type="entry name" value="Fe,Mn superoxide dismutase (SOD), C-terminal domain"/>
    <property type="match status" value="1"/>
</dbReference>
<feature type="domain" description="Manganese/iron superoxide dismutase N-terminal" evidence="7">
    <location>
        <begin position="75"/>
        <end position="159"/>
    </location>
</feature>
<dbReference type="PROSITE" id="PS00088">
    <property type="entry name" value="SOD_MN"/>
    <property type="match status" value="1"/>
</dbReference>